<proteinExistence type="predicted"/>
<dbReference type="Proteomes" id="UP001168694">
    <property type="component" value="Unassembled WGS sequence"/>
</dbReference>
<dbReference type="RefSeq" id="WP_290400366.1">
    <property type="nucleotide sequence ID" value="NZ_JAUHLN010000002.1"/>
</dbReference>
<keyword evidence="2" id="KW-1185">Reference proteome</keyword>
<name>A0ABT8E8U7_9BACL</name>
<evidence type="ECO:0000313" key="1">
    <source>
        <dbReference type="EMBL" id="MDN4074300.1"/>
    </source>
</evidence>
<comment type="caution">
    <text evidence="1">The sequence shown here is derived from an EMBL/GenBank/DDBJ whole genome shotgun (WGS) entry which is preliminary data.</text>
</comment>
<reference evidence="1" key="1">
    <citation type="submission" date="2023-06" db="EMBL/GenBank/DDBJ databases">
        <title>Draft Genome Sequences of Representative Paenibacillus Polymyxa, Bacillus cereus, Fictibacillus sp., and Brevibacillus agri Strains Isolated from Amazonian Dark Earth.</title>
        <authorList>
            <person name="Pellegrinetti T.A."/>
            <person name="Cunha I.C.M."/>
            <person name="Chaves M.G."/>
            <person name="Freitas A.S."/>
            <person name="Silva A.V.R."/>
            <person name="Tsai S.M."/>
            <person name="Mendes L.W."/>
        </authorList>
    </citation>
    <scope>NUCLEOTIDE SEQUENCE</scope>
    <source>
        <strain evidence="1">CENA-BCM004</strain>
    </source>
</reference>
<protein>
    <submittedName>
        <fullName evidence="1">Uncharacterized protein</fullName>
    </submittedName>
</protein>
<evidence type="ECO:0000313" key="2">
    <source>
        <dbReference type="Proteomes" id="UP001168694"/>
    </source>
</evidence>
<gene>
    <name evidence="1" type="ORF">QYF49_15010</name>
</gene>
<dbReference type="EMBL" id="JAUHLN010000002">
    <property type="protein sequence ID" value="MDN4074300.1"/>
    <property type="molecule type" value="Genomic_DNA"/>
</dbReference>
<accession>A0ABT8E8U7</accession>
<organism evidence="1 2">
    <name type="scientific">Fictibacillus terranigra</name>
    <dbReference type="NCBI Taxonomy" id="3058424"/>
    <lineage>
        <taxon>Bacteria</taxon>
        <taxon>Bacillati</taxon>
        <taxon>Bacillota</taxon>
        <taxon>Bacilli</taxon>
        <taxon>Bacillales</taxon>
        <taxon>Fictibacillaceae</taxon>
        <taxon>Fictibacillus</taxon>
    </lineage>
</organism>
<sequence>MSTIAALLEKIALLEKQLQEIQKRCPHVFLETSHSDERICMRCSYTEKIVYRFPEEKGRGARHSNKRTSLGQ</sequence>